<dbReference type="Proteomes" id="UP000013827">
    <property type="component" value="Unassembled WGS sequence"/>
</dbReference>
<accession>A0A0D3IFU2</accession>
<dbReference type="PaxDb" id="2903-EOD10127"/>
<dbReference type="EnsemblProtists" id="EOD10127">
    <property type="protein sequence ID" value="EOD10127"/>
    <property type="gene ID" value="EMIHUDRAFT_371742"/>
</dbReference>
<organism evidence="2 3">
    <name type="scientific">Emiliania huxleyi (strain CCMP1516)</name>
    <dbReference type="NCBI Taxonomy" id="280463"/>
    <lineage>
        <taxon>Eukaryota</taxon>
        <taxon>Haptista</taxon>
        <taxon>Haptophyta</taxon>
        <taxon>Prymnesiophyceae</taxon>
        <taxon>Isochrysidales</taxon>
        <taxon>Noelaerhabdaceae</taxon>
        <taxon>Emiliania</taxon>
    </lineage>
</organism>
<dbReference type="GeneID" id="17256283"/>
<evidence type="ECO:0000256" key="1">
    <source>
        <dbReference type="SAM" id="MobiDB-lite"/>
    </source>
</evidence>
<reference evidence="3" key="1">
    <citation type="journal article" date="2013" name="Nature">
        <title>Pan genome of the phytoplankton Emiliania underpins its global distribution.</title>
        <authorList>
            <person name="Read B.A."/>
            <person name="Kegel J."/>
            <person name="Klute M.J."/>
            <person name="Kuo A."/>
            <person name="Lefebvre S.C."/>
            <person name="Maumus F."/>
            <person name="Mayer C."/>
            <person name="Miller J."/>
            <person name="Monier A."/>
            <person name="Salamov A."/>
            <person name="Young J."/>
            <person name="Aguilar M."/>
            <person name="Claverie J.M."/>
            <person name="Frickenhaus S."/>
            <person name="Gonzalez K."/>
            <person name="Herman E.K."/>
            <person name="Lin Y.C."/>
            <person name="Napier J."/>
            <person name="Ogata H."/>
            <person name="Sarno A.F."/>
            <person name="Shmutz J."/>
            <person name="Schroeder D."/>
            <person name="de Vargas C."/>
            <person name="Verret F."/>
            <person name="von Dassow P."/>
            <person name="Valentin K."/>
            <person name="Van de Peer Y."/>
            <person name="Wheeler G."/>
            <person name="Dacks J.B."/>
            <person name="Delwiche C.F."/>
            <person name="Dyhrman S.T."/>
            <person name="Glockner G."/>
            <person name="John U."/>
            <person name="Richards T."/>
            <person name="Worden A.Z."/>
            <person name="Zhang X."/>
            <person name="Grigoriev I.V."/>
            <person name="Allen A.E."/>
            <person name="Bidle K."/>
            <person name="Borodovsky M."/>
            <person name="Bowler C."/>
            <person name="Brownlee C."/>
            <person name="Cock J.M."/>
            <person name="Elias M."/>
            <person name="Gladyshev V.N."/>
            <person name="Groth M."/>
            <person name="Guda C."/>
            <person name="Hadaegh A."/>
            <person name="Iglesias-Rodriguez M.D."/>
            <person name="Jenkins J."/>
            <person name="Jones B.M."/>
            <person name="Lawson T."/>
            <person name="Leese F."/>
            <person name="Lindquist E."/>
            <person name="Lobanov A."/>
            <person name="Lomsadze A."/>
            <person name="Malik S.B."/>
            <person name="Marsh M.E."/>
            <person name="Mackinder L."/>
            <person name="Mock T."/>
            <person name="Mueller-Roeber B."/>
            <person name="Pagarete A."/>
            <person name="Parker M."/>
            <person name="Probert I."/>
            <person name="Quesneville H."/>
            <person name="Raines C."/>
            <person name="Rensing S.A."/>
            <person name="Riano-Pachon D.M."/>
            <person name="Richier S."/>
            <person name="Rokitta S."/>
            <person name="Shiraiwa Y."/>
            <person name="Soanes D.M."/>
            <person name="van der Giezen M."/>
            <person name="Wahlund T.M."/>
            <person name="Williams B."/>
            <person name="Wilson W."/>
            <person name="Wolfe G."/>
            <person name="Wurch L.L."/>
        </authorList>
    </citation>
    <scope>NUCLEOTIDE SEQUENCE</scope>
</reference>
<protein>
    <submittedName>
        <fullName evidence="2">Uncharacterized protein</fullName>
    </submittedName>
</protein>
<reference evidence="2" key="2">
    <citation type="submission" date="2024-10" db="UniProtKB">
        <authorList>
            <consortium name="EnsemblProtists"/>
        </authorList>
    </citation>
    <scope>IDENTIFICATION</scope>
</reference>
<proteinExistence type="predicted"/>
<feature type="compositionally biased region" description="Basic and acidic residues" evidence="1">
    <location>
        <begin position="191"/>
        <end position="206"/>
    </location>
</feature>
<evidence type="ECO:0000313" key="2">
    <source>
        <dbReference type="EnsemblProtists" id="EOD10127"/>
    </source>
</evidence>
<dbReference type="HOGENOM" id="CLU_1232663_0_0_1"/>
<evidence type="ECO:0000313" key="3">
    <source>
        <dbReference type="Proteomes" id="UP000013827"/>
    </source>
</evidence>
<feature type="compositionally biased region" description="Basic residues" evidence="1">
    <location>
        <begin position="101"/>
        <end position="114"/>
    </location>
</feature>
<feature type="region of interest" description="Disordered" evidence="1">
    <location>
        <begin position="1"/>
        <end position="30"/>
    </location>
</feature>
<feature type="compositionally biased region" description="Gly residues" evidence="1">
    <location>
        <begin position="1"/>
        <end position="10"/>
    </location>
</feature>
<sequence>MTRGARGGTTGIALARARASPGPWPRARPSFWPASTAAAAAAAKTAPARPLHEHTIERPEGLGLSAVARPRHACARLRTRQSDSGTTLVGRRRSVLAGRRSVYRRPRHLLRRRPRPDPAGRPRFFGRRPSCSVAGRRPRSSAPREHRRTTNCSSAVRRRAGGSAGSSRGRVELSARASRKRAPRTATPAVECRELGSTRAPRKSDRLPSSGTPSWRFGRELARAH</sequence>
<feature type="region of interest" description="Disordered" evidence="1">
    <location>
        <begin position="99"/>
        <end position="225"/>
    </location>
</feature>
<dbReference type="AlphaFoldDB" id="A0A0D3IFU2"/>
<dbReference type="KEGG" id="ehx:EMIHUDRAFT_371742"/>
<name>A0A0D3IFU2_EMIH1</name>
<dbReference type="RefSeq" id="XP_005762556.1">
    <property type="nucleotide sequence ID" value="XM_005762499.1"/>
</dbReference>
<keyword evidence="3" id="KW-1185">Reference proteome</keyword>